<evidence type="ECO:0000313" key="2">
    <source>
        <dbReference type="Proteomes" id="UP001160625"/>
    </source>
</evidence>
<dbReference type="EMBL" id="JARYGZ010000001">
    <property type="protein sequence ID" value="MDH7637833.1"/>
    <property type="molecule type" value="Genomic_DNA"/>
</dbReference>
<sequence>MITAPLVLNRKLVDALYVEAMLLADEARSYFDLNGREERDALPPLHRVGFSCESLRVTTRLMHVIAWLLTRRAVDAGEISEAQASAPERRLGRAQGHDPETVAALPETARQIIAATSDLYARVARMDRDMARPPVPFSPAQGLMQLLQAAF</sequence>
<evidence type="ECO:0000313" key="1">
    <source>
        <dbReference type="EMBL" id="MDH7637833.1"/>
    </source>
</evidence>
<dbReference type="Pfam" id="PF07323">
    <property type="entry name" value="DUF1465"/>
    <property type="match status" value="1"/>
</dbReference>
<gene>
    <name evidence="1" type="ORF">QGN17_03725</name>
</gene>
<dbReference type="RefSeq" id="WP_281043172.1">
    <property type="nucleotide sequence ID" value="NZ_JARYGZ010000001.1"/>
</dbReference>
<dbReference type="InterPro" id="IPR038301">
    <property type="entry name" value="AraC-like_sf"/>
</dbReference>
<name>A0ABT6MZA8_9SPHN</name>
<comment type="caution">
    <text evidence="1">The sequence shown here is derived from an EMBL/GenBank/DDBJ whole genome shotgun (WGS) entry which is preliminary data.</text>
</comment>
<organism evidence="1 2">
    <name type="scientific">Sphingomonas oryzagri</name>
    <dbReference type="NCBI Taxonomy" id="3042314"/>
    <lineage>
        <taxon>Bacteria</taxon>
        <taxon>Pseudomonadati</taxon>
        <taxon>Pseudomonadota</taxon>
        <taxon>Alphaproteobacteria</taxon>
        <taxon>Sphingomonadales</taxon>
        <taxon>Sphingomonadaceae</taxon>
        <taxon>Sphingomonas</taxon>
    </lineage>
</organism>
<protein>
    <submittedName>
        <fullName evidence="1">DUF1465 family protein</fullName>
    </submittedName>
</protein>
<proteinExistence type="predicted"/>
<keyword evidence="2" id="KW-1185">Reference proteome</keyword>
<dbReference type="InterPro" id="IPR010848">
    <property type="entry name" value="DUF1465"/>
</dbReference>
<dbReference type="Gene3D" id="1.10.8.930">
    <property type="entry name" value="Protein of unknown function DUF1465"/>
    <property type="match status" value="1"/>
</dbReference>
<accession>A0ABT6MZA8</accession>
<reference evidence="1" key="1">
    <citation type="submission" date="2023-04" db="EMBL/GenBank/DDBJ databases">
        <title>Sphingomonas sp. MAHUQ-71 isolated from rice field.</title>
        <authorList>
            <person name="Huq M.A."/>
        </authorList>
    </citation>
    <scope>NUCLEOTIDE SEQUENCE</scope>
    <source>
        <strain evidence="1">MAHUQ-71</strain>
    </source>
</reference>
<dbReference type="Proteomes" id="UP001160625">
    <property type="component" value="Unassembled WGS sequence"/>
</dbReference>